<accession>A0ABR2HXW7</accession>
<comment type="caution">
    <text evidence="1">The sequence shown here is derived from an EMBL/GenBank/DDBJ whole genome shotgun (WGS) entry which is preliminary data.</text>
</comment>
<name>A0ABR2HXW7_9EUKA</name>
<gene>
    <name evidence="1" type="ORF">M9Y10_016772</name>
</gene>
<sequence length="930" mass="109856">MESNTINIYEKIQETQIGIQSKMSFTQMLDEHSFEFNCDLFESNYLTHLIADKMHYARILMIHSLAQPKQNIINISKKITLFHNKINETIVNVNEVSNLSNLKRLSENLKKLKLQEKLDSSLADIVSLSTIPSLFLMFLEKKVFQSFIQFIGDLEYEDEKGNIYHDLQITFCRSLFVSPMFLNFSNHVFYPIFSKYFNGEFQFFSEKNIKEIQTQILQSFTANLKYLPSFINDFLQIMGSQYKLQISTILQKNFFEPMYHFPSLFMVTDPFYNVDKIKKQFIDPLLPKIFNPLIKKFSDIIENNNIAYNSYLNTQFLLMYHSFKPSIQVIDIIDIAVNTKITGILEGKEPSEVSFNFDEYVLYKNDVCFDMNNDDMDQQFEILSKTRVGRNDYDGHFRKLIKESPPIPSTYHNPKAGKDFRSFFFKIIDNSLIDKFNPFVSSKDKLTYLFLKKGLFIKQDSIEEKFDLMIKNHSEIIDAVSGIERLKSQAVQYFTKKEKVFEEIKTLLITILTEKIEIEDFFKKSLATFKIDKILASKDEYNELFIKYYKFCYDKTTEIISINNETDLTCLYLRIFAHRFYTNLNFNLYISRRRDLIKYDNLFYTFVTTNFEKVIDFITKEKDTPKLVHNILANIFSIKRHALKLKNALEDNSNPYEKFINVSGVCDAFTREFGVDDKDLKISLRLILFSYSNSQHLCSALAYIYEFLHYKPKEGEISPFYNSFTSITELAQFNLVLIYNDLMPSYQIPFHYIFKTPYEYVEFIISGDNTENIVNTFNTVMKSTKCLEKVLKDDEKIDFIQRINRENIELHISVSSNNFCFKDITIKVFKDLESIRFDDLPNYYIRWGFYGTSAANFSLSVRYNEEKFSHLDKLAIKFIVPQENVNKQNLARYRYGNNTLERNENSLSLLMYNFIEENEIPDLSNVRLKK</sequence>
<organism evidence="1 2">
    <name type="scientific">Tritrichomonas musculus</name>
    <dbReference type="NCBI Taxonomy" id="1915356"/>
    <lineage>
        <taxon>Eukaryota</taxon>
        <taxon>Metamonada</taxon>
        <taxon>Parabasalia</taxon>
        <taxon>Tritrichomonadida</taxon>
        <taxon>Tritrichomonadidae</taxon>
        <taxon>Tritrichomonas</taxon>
    </lineage>
</organism>
<proteinExistence type="predicted"/>
<evidence type="ECO:0000313" key="1">
    <source>
        <dbReference type="EMBL" id="KAK8854213.1"/>
    </source>
</evidence>
<protein>
    <recommendedName>
        <fullName evidence="3">HECT domain-containing protein</fullName>
    </recommendedName>
</protein>
<keyword evidence="2" id="KW-1185">Reference proteome</keyword>
<evidence type="ECO:0008006" key="3">
    <source>
        <dbReference type="Google" id="ProtNLM"/>
    </source>
</evidence>
<reference evidence="1 2" key="1">
    <citation type="submission" date="2024-04" db="EMBL/GenBank/DDBJ databases">
        <title>Tritrichomonas musculus Genome.</title>
        <authorList>
            <person name="Alves-Ferreira E."/>
            <person name="Grigg M."/>
            <person name="Lorenzi H."/>
            <person name="Galac M."/>
        </authorList>
    </citation>
    <scope>NUCLEOTIDE SEQUENCE [LARGE SCALE GENOMIC DNA]</scope>
    <source>
        <strain evidence="1 2">EAF2021</strain>
    </source>
</reference>
<dbReference type="EMBL" id="JAPFFF010000021">
    <property type="protein sequence ID" value="KAK8854213.1"/>
    <property type="molecule type" value="Genomic_DNA"/>
</dbReference>
<dbReference type="Proteomes" id="UP001470230">
    <property type="component" value="Unassembled WGS sequence"/>
</dbReference>
<evidence type="ECO:0000313" key="2">
    <source>
        <dbReference type="Proteomes" id="UP001470230"/>
    </source>
</evidence>